<evidence type="ECO:0000313" key="2">
    <source>
        <dbReference type="Proteomes" id="UP000183410"/>
    </source>
</evidence>
<evidence type="ECO:0000313" key="1">
    <source>
        <dbReference type="EMBL" id="SFF16504.1"/>
    </source>
</evidence>
<dbReference type="AlphaFoldDB" id="A0A1I2GFC5"/>
<name>A0A1I2GFC5_9BACL</name>
<keyword evidence="2" id="KW-1185">Reference proteome</keyword>
<dbReference type="RefSeq" id="WP_269431345.1">
    <property type="nucleotide sequence ID" value="NZ_FONN01000016.1"/>
</dbReference>
<dbReference type="EMBL" id="FONN01000016">
    <property type="protein sequence ID" value="SFF16504.1"/>
    <property type="molecule type" value="Genomic_DNA"/>
</dbReference>
<protein>
    <submittedName>
        <fullName evidence="1">Uncharacterized protein</fullName>
    </submittedName>
</protein>
<organism evidence="1 2">
    <name type="scientific">Paenibacillus algorifonticola</name>
    <dbReference type="NCBI Taxonomy" id="684063"/>
    <lineage>
        <taxon>Bacteria</taxon>
        <taxon>Bacillati</taxon>
        <taxon>Bacillota</taxon>
        <taxon>Bacilli</taxon>
        <taxon>Bacillales</taxon>
        <taxon>Paenibacillaceae</taxon>
        <taxon>Paenibacillus</taxon>
    </lineage>
</organism>
<accession>A0A1I2GFC5</accession>
<sequence length="40" mass="4462">MSSFETDNLKMTVSAGNDLLDITEIRNNVIQLLICLPEPI</sequence>
<reference evidence="2" key="1">
    <citation type="submission" date="2016-10" db="EMBL/GenBank/DDBJ databases">
        <authorList>
            <person name="Varghese N."/>
            <person name="Submissions S."/>
        </authorList>
    </citation>
    <scope>NUCLEOTIDE SEQUENCE [LARGE SCALE GENOMIC DNA]</scope>
    <source>
        <strain evidence="2">CGMCC 1.10223</strain>
    </source>
</reference>
<dbReference type="Proteomes" id="UP000183410">
    <property type="component" value="Unassembled WGS sequence"/>
</dbReference>
<gene>
    <name evidence="1" type="ORF">SAMN04487969_11621</name>
</gene>
<proteinExistence type="predicted"/>